<evidence type="ECO:0000313" key="1">
    <source>
        <dbReference type="EMBL" id="MEL3956906.1"/>
    </source>
</evidence>
<protein>
    <recommendedName>
        <fullName evidence="3">Phage protein</fullName>
    </recommendedName>
</protein>
<dbReference type="Proteomes" id="UP001459714">
    <property type="component" value="Unassembled WGS sequence"/>
</dbReference>
<dbReference type="GeneID" id="92961718"/>
<reference evidence="1 2" key="1">
    <citation type="submission" date="2024-03" db="EMBL/GenBank/DDBJ databases">
        <title>Bacilli Hybrid Assemblies.</title>
        <authorList>
            <person name="Kovac J."/>
        </authorList>
    </citation>
    <scope>NUCLEOTIDE SEQUENCE [LARGE SCALE GENOMIC DNA]</scope>
    <source>
        <strain evidence="1 2">FSL M8-0022</strain>
    </source>
</reference>
<accession>A0ABU9JVM6</accession>
<dbReference type="RefSeq" id="WP_342019980.1">
    <property type="nucleotide sequence ID" value="NZ_CP155467.1"/>
</dbReference>
<dbReference type="EMBL" id="JBBYAK010000001">
    <property type="protein sequence ID" value="MEL3956906.1"/>
    <property type="molecule type" value="Genomic_DNA"/>
</dbReference>
<evidence type="ECO:0008006" key="3">
    <source>
        <dbReference type="Google" id="ProtNLM"/>
    </source>
</evidence>
<gene>
    <name evidence="1" type="ORF">NST17_06810</name>
</gene>
<comment type="caution">
    <text evidence="1">The sequence shown here is derived from an EMBL/GenBank/DDBJ whole genome shotgun (WGS) entry which is preliminary data.</text>
</comment>
<sequence>MDYQKFYNEVVDWINTANQMAMKYGLDSMDFWNWVTYSTGEMGKKYNNHPLVIRQMAMLYDWLDDIYAEKEM</sequence>
<name>A0ABU9JVM6_9BACI</name>
<evidence type="ECO:0000313" key="2">
    <source>
        <dbReference type="Proteomes" id="UP001459714"/>
    </source>
</evidence>
<keyword evidence="2" id="KW-1185">Reference proteome</keyword>
<organism evidence="1 2">
    <name type="scientific">Caldifermentibacillus hisashii</name>
    <dbReference type="NCBI Taxonomy" id="996558"/>
    <lineage>
        <taxon>Bacteria</taxon>
        <taxon>Bacillati</taxon>
        <taxon>Bacillota</taxon>
        <taxon>Bacilli</taxon>
        <taxon>Bacillales</taxon>
        <taxon>Bacillaceae</taxon>
        <taxon>Caldifermentibacillus</taxon>
    </lineage>
</organism>
<proteinExistence type="predicted"/>